<evidence type="ECO:0000313" key="1">
    <source>
        <dbReference type="EMBL" id="VDD78981.1"/>
    </source>
</evidence>
<reference evidence="1 2" key="1">
    <citation type="submission" date="2018-10" db="EMBL/GenBank/DDBJ databases">
        <authorList>
            <consortium name="Pathogen Informatics"/>
        </authorList>
    </citation>
    <scope>NUCLEOTIDE SEQUENCE [LARGE SCALE GENOMIC DNA]</scope>
</reference>
<keyword evidence="2" id="KW-1185">Reference proteome</keyword>
<sequence length="91" mass="9889">MSAKMAGMNDIERLEKEVQTTKASVVAGALMSLTAPYYDVCFLLDLSFRPSSNRPRLPGTMRGATNLSSVIIQRTIELMAAELGNCGDIYS</sequence>
<name>A0A0R3UDI5_MESCO</name>
<dbReference type="AlphaFoldDB" id="A0A0R3UDI5"/>
<proteinExistence type="predicted"/>
<evidence type="ECO:0000313" key="2">
    <source>
        <dbReference type="Proteomes" id="UP000267029"/>
    </source>
</evidence>
<protein>
    <submittedName>
        <fullName evidence="1">Uncharacterized protein</fullName>
    </submittedName>
</protein>
<accession>A0A0R3UDI5</accession>
<dbReference type="Proteomes" id="UP000267029">
    <property type="component" value="Unassembled WGS sequence"/>
</dbReference>
<organism evidence="1 2">
    <name type="scientific">Mesocestoides corti</name>
    <name type="common">Flatworm</name>
    <dbReference type="NCBI Taxonomy" id="53468"/>
    <lineage>
        <taxon>Eukaryota</taxon>
        <taxon>Metazoa</taxon>
        <taxon>Spiralia</taxon>
        <taxon>Lophotrochozoa</taxon>
        <taxon>Platyhelminthes</taxon>
        <taxon>Cestoda</taxon>
        <taxon>Eucestoda</taxon>
        <taxon>Cyclophyllidea</taxon>
        <taxon>Mesocestoididae</taxon>
        <taxon>Mesocestoides</taxon>
    </lineage>
</organism>
<dbReference type="EMBL" id="UXSR01002966">
    <property type="protein sequence ID" value="VDD78981.1"/>
    <property type="molecule type" value="Genomic_DNA"/>
</dbReference>
<gene>
    <name evidence="1" type="ORF">MCOS_LOCUS4984</name>
</gene>